<dbReference type="GO" id="GO:0005634">
    <property type="term" value="C:nucleus"/>
    <property type="evidence" value="ECO:0007669"/>
    <property type="project" value="TreeGrafter"/>
</dbReference>
<feature type="domain" description="SET" evidence="6">
    <location>
        <begin position="5"/>
        <end position="251"/>
    </location>
</feature>
<evidence type="ECO:0000259" key="6">
    <source>
        <dbReference type="PROSITE" id="PS50280"/>
    </source>
</evidence>
<dbReference type="AlphaFoldDB" id="A0AAJ0MJZ0"/>
<dbReference type="SUPFAM" id="SSF82199">
    <property type="entry name" value="SET domain"/>
    <property type="match status" value="1"/>
</dbReference>
<dbReference type="PROSITE" id="PS01360">
    <property type="entry name" value="ZF_MYND_1"/>
    <property type="match status" value="1"/>
</dbReference>
<protein>
    <recommendedName>
        <fullName evidence="10">Suppressor of anucleate metulae protein B</fullName>
    </recommendedName>
</protein>
<dbReference type="EMBL" id="JAUIQD010000001">
    <property type="protein sequence ID" value="KAK3363018.1"/>
    <property type="molecule type" value="Genomic_DNA"/>
</dbReference>
<dbReference type="InterPro" id="IPR002893">
    <property type="entry name" value="Znf_MYND"/>
</dbReference>
<dbReference type="SMART" id="SM00317">
    <property type="entry name" value="SET"/>
    <property type="match status" value="1"/>
</dbReference>
<dbReference type="CDD" id="cd20071">
    <property type="entry name" value="SET_SMYD"/>
    <property type="match status" value="1"/>
</dbReference>
<evidence type="ECO:0000313" key="9">
    <source>
        <dbReference type="Proteomes" id="UP001275084"/>
    </source>
</evidence>
<keyword evidence="3" id="KW-0862">Zinc</keyword>
<evidence type="ECO:0000256" key="2">
    <source>
        <dbReference type="ARBA" id="ARBA00022771"/>
    </source>
</evidence>
<dbReference type="PANTHER" id="PTHR12197:SF251">
    <property type="entry name" value="EG:BACR7C10.4 PROTEIN"/>
    <property type="match status" value="1"/>
</dbReference>
<keyword evidence="2 4" id="KW-0863">Zinc-finger</keyword>
<evidence type="ECO:0000256" key="3">
    <source>
        <dbReference type="ARBA" id="ARBA00022833"/>
    </source>
</evidence>
<evidence type="ECO:0008006" key="10">
    <source>
        <dbReference type="Google" id="ProtNLM"/>
    </source>
</evidence>
<dbReference type="GO" id="GO:0008270">
    <property type="term" value="F:zinc ion binding"/>
    <property type="evidence" value="ECO:0007669"/>
    <property type="project" value="UniProtKB-KW"/>
</dbReference>
<dbReference type="Proteomes" id="UP001275084">
    <property type="component" value="Unassembled WGS sequence"/>
</dbReference>
<comment type="caution">
    <text evidence="8">The sequence shown here is derived from an EMBL/GenBank/DDBJ whole genome shotgun (WGS) entry which is preliminary data.</text>
</comment>
<feature type="domain" description="MYND-type" evidence="7">
    <location>
        <begin position="53"/>
        <end position="96"/>
    </location>
</feature>
<dbReference type="Pfam" id="PF00856">
    <property type="entry name" value="SET"/>
    <property type="match status" value="1"/>
</dbReference>
<dbReference type="InterPro" id="IPR046341">
    <property type="entry name" value="SET_dom_sf"/>
</dbReference>
<dbReference type="PROSITE" id="PS50865">
    <property type="entry name" value="ZF_MYND_2"/>
    <property type="match status" value="1"/>
</dbReference>
<feature type="region of interest" description="Disordered" evidence="5">
    <location>
        <begin position="1"/>
        <end position="21"/>
    </location>
</feature>
<evidence type="ECO:0000313" key="8">
    <source>
        <dbReference type="EMBL" id="KAK3363018.1"/>
    </source>
</evidence>
<dbReference type="PROSITE" id="PS50280">
    <property type="entry name" value="SET"/>
    <property type="match status" value="1"/>
</dbReference>
<dbReference type="InterPro" id="IPR001214">
    <property type="entry name" value="SET_dom"/>
</dbReference>
<dbReference type="Gene3D" id="2.170.270.10">
    <property type="entry name" value="SET domain"/>
    <property type="match status" value="1"/>
</dbReference>
<reference evidence="8" key="2">
    <citation type="submission" date="2023-06" db="EMBL/GenBank/DDBJ databases">
        <authorList>
            <consortium name="Lawrence Berkeley National Laboratory"/>
            <person name="Haridas S."/>
            <person name="Hensen N."/>
            <person name="Bonometti L."/>
            <person name="Westerberg I."/>
            <person name="Brannstrom I.O."/>
            <person name="Guillou S."/>
            <person name="Cros-Aarteil S."/>
            <person name="Calhoun S."/>
            <person name="Kuo A."/>
            <person name="Mondo S."/>
            <person name="Pangilinan J."/>
            <person name="Riley R."/>
            <person name="Labutti K."/>
            <person name="Andreopoulos B."/>
            <person name="Lipzen A."/>
            <person name="Chen C."/>
            <person name="Yanf M."/>
            <person name="Daum C."/>
            <person name="Ng V."/>
            <person name="Clum A."/>
            <person name="Steindorff A."/>
            <person name="Ohm R."/>
            <person name="Martin F."/>
            <person name="Silar P."/>
            <person name="Natvig D."/>
            <person name="Lalanne C."/>
            <person name="Gautier V."/>
            <person name="Ament-Velasquez S.L."/>
            <person name="Kruys A."/>
            <person name="Hutchinson M.I."/>
            <person name="Powell A.J."/>
            <person name="Barry K."/>
            <person name="Miller A.N."/>
            <person name="Grigoriev I.V."/>
            <person name="Debuchy R."/>
            <person name="Gladieux P."/>
            <person name="Thoren M.H."/>
            <person name="Johannesson H."/>
        </authorList>
    </citation>
    <scope>NUCLEOTIDE SEQUENCE</scope>
    <source>
        <strain evidence="8">CBS 955.72</strain>
    </source>
</reference>
<dbReference type="Pfam" id="PF01753">
    <property type="entry name" value="zf-MYND"/>
    <property type="match status" value="1"/>
</dbReference>
<dbReference type="PANTHER" id="PTHR12197">
    <property type="entry name" value="HISTONE-LYSINE N-METHYLTRANSFERASE SMYD"/>
    <property type="match status" value="1"/>
</dbReference>
<name>A0AAJ0MJZ0_9PEZI</name>
<keyword evidence="1" id="KW-0479">Metal-binding</keyword>
<dbReference type="Gene3D" id="6.10.140.2220">
    <property type="match status" value="1"/>
</dbReference>
<organism evidence="8 9">
    <name type="scientific">Lasiosphaeria hispida</name>
    <dbReference type="NCBI Taxonomy" id="260671"/>
    <lineage>
        <taxon>Eukaryota</taxon>
        <taxon>Fungi</taxon>
        <taxon>Dikarya</taxon>
        <taxon>Ascomycota</taxon>
        <taxon>Pezizomycotina</taxon>
        <taxon>Sordariomycetes</taxon>
        <taxon>Sordariomycetidae</taxon>
        <taxon>Sordariales</taxon>
        <taxon>Lasiosphaeriaceae</taxon>
        <taxon>Lasiosphaeria</taxon>
    </lineage>
</organism>
<accession>A0AAJ0MJZ0</accession>
<evidence type="ECO:0000256" key="4">
    <source>
        <dbReference type="PROSITE-ProRule" id="PRU00134"/>
    </source>
</evidence>
<evidence type="ECO:0000256" key="1">
    <source>
        <dbReference type="ARBA" id="ARBA00022723"/>
    </source>
</evidence>
<gene>
    <name evidence="8" type="ORF">B0T25DRAFT_27735</name>
</gene>
<sequence>MAAPPGTRLARTPDRGGGRSVFATRSYRPGDVIATFDKPILALPDGPNMRTTCNYCLTVQAPDGKPLRACTSCKAAVYCNPTCQRAHWKSIHKSECKLFVRVREAVGKDWVPTPTRAVAQVLMLLKAGDPATIAALGDDGSLVGNTEAFQKDTKVWSDYEMLAMAAVVYGGLVESEETLRRAEEILCKIQTNAFDRLDADTGLSGIFLDAGLSMINHSCIPNAFIGFDKRAATLRAERDIEEGDEVRISYIDHTLPKMARQEGLRLYHFHCDCPRCKEDLDVYQVCASSPVVPLNALSLQPDLLRLRNPPVDRSKLSTAKIEVIYKAWHSPAMSEGGSKIAQQRWKLCKQLVEVRMWAVEPLPASIHEVALICQEHSWTWAYALPLWCFLATECEPFRLVAPFMPWRMKGVMMIAKCLSESARQTATGELVRNCPHKGLVGILARNDQVTMCEALIRLLVHDAALGAADGWDIAIQAREMLQDIEHLDGRENESALIQAWVKNPQDPQANAFFRYAVLKPITELAALAIEIMDAEIWASKALPLVRR</sequence>
<evidence type="ECO:0000256" key="5">
    <source>
        <dbReference type="SAM" id="MobiDB-lite"/>
    </source>
</evidence>
<dbReference type="Gene3D" id="1.10.220.160">
    <property type="match status" value="1"/>
</dbReference>
<evidence type="ECO:0000259" key="7">
    <source>
        <dbReference type="PROSITE" id="PS50865"/>
    </source>
</evidence>
<proteinExistence type="predicted"/>
<dbReference type="InterPro" id="IPR050869">
    <property type="entry name" value="H3K4_H4K5_MeTrfase"/>
</dbReference>
<reference evidence="8" key="1">
    <citation type="journal article" date="2023" name="Mol. Phylogenet. Evol.">
        <title>Genome-scale phylogeny and comparative genomics of the fungal order Sordariales.</title>
        <authorList>
            <person name="Hensen N."/>
            <person name="Bonometti L."/>
            <person name="Westerberg I."/>
            <person name="Brannstrom I.O."/>
            <person name="Guillou S."/>
            <person name="Cros-Aarteil S."/>
            <person name="Calhoun S."/>
            <person name="Haridas S."/>
            <person name="Kuo A."/>
            <person name="Mondo S."/>
            <person name="Pangilinan J."/>
            <person name="Riley R."/>
            <person name="LaButti K."/>
            <person name="Andreopoulos B."/>
            <person name="Lipzen A."/>
            <person name="Chen C."/>
            <person name="Yan M."/>
            <person name="Daum C."/>
            <person name="Ng V."/>
            <person name="Clum A."/>
            <person name="Steindorff A."/>
            <person name="Ohm R.A."/>
            <person name="Martin F."/>
            <person name="Silar P."/>
            <person name="Natvig D.O."/>
            <person name="Lalanne C."/>
            <person name="Gautier V."/>
            <person name="Ament-Velasquez S.L."/>
            <person name="Kruys A."/>
            <person name="Hutchinson M.I."/>
            <person name="Powell A.J."/>
            <person name="Barry K."/>
            <person name="Miller A.N."/>
            <person name="Grigoriev I.V."/>
            <person name="Debuchy R."/>
            <person name="Gladieux P."/>
            <person name="Hiltunen Thoren M."/>
            <person name="Johannesson H."/>
        </authorList>
    </citation>
    <scope>NUCLEOTIDE SEQUENCE</scope>
    <source>
        <strain evidence="8">CBS 955.72</strain>
    </source>
</reference>
<keyword evidence="9" id="KW-1185">Reference proteome</keyword>